<feature type="domain" description="DCUN1" evidence="3">
    <location>
        <begin position="86"/>
        <end position="296"/>
    </location>
</feature>
<keyword evidence="5" id="KW-1185">Reference proteome</keyword>
<evidence type="ECO:0000256" key="1">
    <source>
        <dbReference type="RuleBase" id="RU410713"/>
    </source>
</evidence>
<dbReference type="AlphaFoldDB" id="H6BNM3"/>
<accession>H6BNM3</accession>
<feature type="compositionally biased region" description="Low complexity" evidence="2">
    <location>
        <begin position="25"/>
        <end position="35"/>
    </location>
</feature>
<dbReference type="GeneID" id="20306044"/>
<dbReference type="PANTHER" id="PTHR12281">
    <property type="entry name" value="RP42 RELATED"/>
    <property type="match status" value="1"/>
</dbReference>
<proteinExistence type="predicted"/>
<evidence type="ECO:0000313" key="4">
    <source>
        <dbReference type="EMBL" id="EHY53208.1"/>
    </source>
</evidence>
<evidence type="ECO:0000256" key="2">
    <source>
        <dbReference type="SAM" id="MobiDB-lite"/>
    </source>
</evidence>
<dbReference type="Gene3D" id="1.10.238.200">
    <property type="entry name" value="Cullin, PONY binding domain"/>
    <property type="match status" value="1"/>
</dbReference>
<dbReference type="HOGENOM" id="CLU_047042_1_1_1"/>
<dbReference type="InterPro" id="IPR005176">
    <property type="entry name" value="PONY_dom"/>
</dbReference>
<protein>
    <recommendedName>
        <fullName evidence="1">Defective in cullin neddylation protein</fullName>
    </recommendedName>
</protein>
<dbReference type="FunCoup" id="H6BNM3">
    <property type="interactions" value="395"/>
</dbReference>
<dbReference type="Pfam" id="PF03556">
    <property type="entry name" value="Cullin_binding"/>
    <property type="match status" value="1"/>
</dbReference>
<dbReference type="eggNOG" id="KOG3077">
    <property type="taxonomic scope" value="Eukaryota"/>
</dbReference>
<dbReference type="PANTHER" id="PTHR12281:SF31">
    <property type="entry name" value="DCN1-LIKE PROTEIN 3"/>
    <property type="match status" value="1"/>
</dbReference>
<feature type="compositionally biased region" description="Polar residues" evidence="2">
    <location>
        <begin position="74"/>
        <end position="86"/>
    </location>
</feature>
<dbReference type="VEuPathDB" id="FungiDB:HMPREF1120_01405"/>
<dbReference type="PROSITE" id="PS51229">
    <property type="entry name" value="DCUN1"/>
    <property type="match status" value="1"/>
</dbReference>
<gene>
    <name evidence="4" type="ORF">HMPREF1120_01405</name>
</gene>
<dbReference type="Gene3D" id="1.10.238.10">
    <property type="entry name" value="EF-hand"/>
    <property type="match status" value="1"/>
</dbReference>
<dbReference type="STRING" id="858893.H6BNM3"/>
<dbReference type="InParanoid" id="H6BNM3"/>
<evidence type="ECO:0000259" key="3">
    <source>
        <dbReference type="PROSITE" id="PS51229"/>
    </source>
</evidence>
<feature type="compositionally biased region" description="Basic residues" evidence="2">
    <location>
        <begin position="58"/>
        <end position="68"/>
    </location>
</feature>
<dbReference type="GO" id="GO:0045116">
    <property type="term" value="P:protein neddylation"/>
    <property type="evidence" value="ECO:0007669"/>
    <property type="project" value="TreeGrafter"/>
</dbReference>
<organism evidence="4 5">
    <name type="scientific">Exophiala dermatitidis (strain ATCC 34100 / CBS 525.76 / NIH/UT8656)</name>
    <name type="common">Black yeast</name>
    <name type="synonym">Wangiella dermatitidis</name>
    <dbReference type="NCBI Taxonomy" id="858893"/>
    <lineage>
        <taxon>Eukaryota</taxon>
        <taxon>Fungi</taxon>
        <taxon>Dikarya</taxon>
        <taxon>Ascomycota</taxon>
        <taxon>Pezizomycotina</taxon>
        <taxon>Eurotiomycetes</taxon>
        <taxon>Chaetothyriomycetidae</taxon>
        <taxon>Chaetothyriales</taxon>
        <taxon>Herpotrichiellaceae</taxon>
        <taxon>Exophiala</taxon>
    </lineage>
</organism>
<dbReference type="GO" id="GO:0032182">
    <property type="term" value="F:ubiquitin-like protein binding"/>
    <property type="evidence" value="ECO:0007669"/>
    <property type="project" value="TreeGrafter"/>
</dbReference>
<dbReference type="GO" id="GO:0031624">
    <property type="term" value="F:ubiquitin conjugating enzyme binding"/>
    <property type="evidence" value="ECO:0007669"/>
    <property type="project" value="TreeGrafter"/>
</dbReference>
<dbReference type="InterPro" id="IPR014764">
    <property type="entry name" value="DCN-prot"/>
</dbReference>
<dbReference type="GO" id="GO:0097602">
    <property type="term" value="F:cullin family protein binding"/>
    <property type="evidence" value="ECO:0007669"/>
    <property type="project" value="TreeGrafter"/>
</dbReference>
<dbReference type="EMBL" id="JH226130">
    <property type="protein sequence ID" value="EHY53208.1"/>
    <property type="molecule type" value="Genomic_DNA"/>
</dbReference>
<name>H6BNM3_EXODN</name>
<dbReference type="InterPro" id="IPR042460">
    <property type="entry name" value="DCN1-like_PONY"/>
</dbReference>
<dbReference type="Proteomes" id="UP000007304">
    <property type="component" value="Unassembled WGS sequence"/>
</dbReference>
<feature type="region of interest" description="Disordered" evidence="2">
    <location>
        <begin position="53"/>
        <end position="86"/>
    </location>
</feature>
<dbReference type="GO" id="GO:0000151">
    <property type="term" value="C:ubiquitin ligase complex"/>
    <property type="evidence" value="ECO:0007669"/>
    <property type="project" value="TreeGrafter"/>
</dbReference>
<reference evidence="4" key="1">
    <citation type="submission" date="2011-07" db="EMBL/GenBank/DDBJ databases">
        <title>The Genome Sequence of Exophiala (Wangiella) dermatitidis NIH/UT8656.</title>
        <authorList>
            <consortium name="The Broad Institute Genome Sequencing Platform"/>
            <person name="Cuomo C."/>
            <person name="Wang Z."/>
            <person name="Hunicke-Smith S."/>
            <person name="Szanislo P.J."/>
            <person name="Earl A."/>
            <person name="Young S.K."/>
            <person name="Zeng Q."/>
            <person name="Gargeya S."/>
            <person name="Fitzgerald M."/>
            <person name="Haas B."/>
            <person name="Abouelleil A."/>
            <person name="Alvarado L."/>
            <person name="Arachchi H.M."/>
            <person name="Berlin A."/>
            <person name="Brown A."/>
            <person name="Chapman S.B."/>
            <person name="Chen Z."/>
            <person name="Dunbar C."/>
            <person name="Freedman E."/>
            <person name="Gearin G."/>
            <person name="Gellesch M."/>
            <person name="Goldberg J."/>
            <person name="Griggs A."/>
            <person name="Gujja S."/>
            <person name="Heiman D."/>
            <person name="Howarth C."/>
            <person name="Larson L."/>
            <person name="Lui A."/>
            <person name="MacDonald P.J.P."/>
            <person name="Montmayeur A."/>
            <person name="Murphy C."/>
            <person name="Neiman D."/>
            <person name="Pearson M."/>
            <person name="Priest M."/>
            <person name="Roberts A."/>
            <person name="Saif S."/>
            <person name="Shea T."/>
            <person name="Shenoy N."/>
            <person name="Sisk P."/>
            <person name="Stolte C."/>
            <person name="Sykes S."/>
            <person name="Wortman J."/>
            <person name="Nusbaum C."/>
            <person name="Birren B."/>
        </authorList>
    </citation>
    <scope>NUCLEOTIDE SEQUENCE</scope>
    <source>
        <strain evidence="4">NIH/UT8656</strain>
    </source>
</reference>
<feature type="region of interest" description="Disordered" evidence="2">
    <location>
        <begin position="1"/>
        <end position="35"/>
    </location>
</feature>
<dbReference type="OMA" id="LWCKFLQ"/>
<dbReference type="RefSeq" id="XP_009153669.1">
    <property type="nucleotide sequence ID" value="XM_009155421.1"/>
</dbReference>
<evidence type="ECO:0000313" key="5">
    <source>
        <dbReference type="Proteomes" id="UP000007304"/>
    </source>
</evidence>
<dbReference type="OrthoDB" id="27198at2759"/>
<comment type="function">
    <text evidence="1">Neddylation of cullins play an essential role in the regulation of SCF-type complexes activity.</text>
</comment>
<sequence length="309" mass="34684">MPNKRKSTEPLPPAPDQPKDKKAKMAPASNPPNLAASVSTAFTSVVGGLTATLPSRTKASKKSAKVQRAKPSGFYQSGSGNSTVSPIQQNLSKLFDQYRDNPKDAPDKIGIEGAQKYLTDLNVELDEVAHLAICDLLQCPSIGEFERDSFISGWRGVSIGDKPYDTISRQSQYVNTIRKRVVTDPAYFKQVYRNAFKLAKPEGQRSVPMDSAIDFWNMFFRQGKGGIEWNTSTTKWLDLWCEFYETKNKRPVNKDLWNMVCELVFKTKEPGGETLEWWTEDGAWPMAVDDFVAYVKDKRSAQTDSMDIS</sequence>